<dbReference type="Pfam" id="PF12161">
    <property type="entry name" value="HsdM_N"/>
    <property type="match status" value="1"/>
</dbReference>
<evidence type="ECO:0000256" key="1">
    <source>
        <dbReference type="ARBA" id="ARBA00006594"/>
    </source>
</evidence>
<keyword evidence="6" id="KW-0680">Restriction system</keyword>
<keyword evidence="3 8" id="KW-0489">Methyltransferase</keyword>
<dbReference type="Proteomes" id="UP000422232">
    <property type="component" value="Chromosome"/>
</dbReference>
<evidence type="ECO:0000313" key="9">
    <source>
        <dbReference type="Proteomes" id="UP000422232"/>
    </source>
</evidence>
<dbReference type="InterPro" id="IPR003356">
    <property type="entry name" value="DNA_methylase_A-5"/>
</dbReference>
<gene>
    <name evidence="8" type="ORF">Psal009_02900</name>
</gene>
<dbReference type="InterPro" id="IPR038333">
    <property type="entry name" value="T1MK-like_N_sf"/>
</dbReference>
<dbReference type="Gene3D" id="3.40.50.150">
    <property type="entry name" value="Vaccinia Virus protein VP39"/>
    <property type="match status" value="1"/>
</dbReference>
<dbReference type="EC" id="2.1.1.72" evidence="2"/>
<dbReference type="InterPro" id="IPR051537">
    <property type="entry name" value="DNA_Adenine_Mtase"/>
</dbReference>
<dbReference type="EMBL" id="CP038908">
    <property type="protein sequence ID" value="QGO06964.1"/>
    <property type="molecule type" value="Genomic_DNA"/>
</dbReference>
<dbReference type="NCBIfam" id="TIGR00497">
    <property type="entry name" value="hsdM"/>
    <property type="match status" value="1"/>
</dbReference>
<organism evidence="8 9">
    <name type="scientific">Piscirickettsia salmonis</name>
    <dbReference type="NCBI Taxonomy" id="1238"/>
    <lineage>
        <taxon>Bacteria</taxon>
        <taxon>Pseudomonadati</taxon>
        <taxon>Pseudomonadota</taxon>
        <taxon>Gammaproteobacteria</taxon>
        <taxon>Thiotrichales</taxon>
        <taxon>Piscirickettsiaceae</taxon>
        <taxon>Piscirickettsia</taxon>
    </lineage>
</organism>
<evidence type="ECO:0000256" key="6">
    <source>
        <dbReference type="ARBA" id="ARBA00022747"/>
    </source>
</evidence>
<dbReference type="REBASE" id="369403">
    <property type="entry name" value="M.Psa159ORF602P"/>
</dbReference>
<evidence type="ECO:0000256" key="5">
    <source>
        <dbReference type="ARBA" id="ARBA00022691"/>
    </source>
</evidence>
<name>A0A9Q6LR76_PISSA</name>
<reference evidence="8 9" key="1">
    <citation type="submission" date="2019-04" db="EMBL/GenBank/DDBJ databases">
        <title>Complete genome sequencing of Piscirickettsia salmonis strain Psal-009.</title>
        <authorList>
            <person name="Schober I."/>
            <person name="Bunk B."/>
            <person name="Sproer C."/>
            <person name="Carril G.P."/>
            <person name="Riedel T."/>
            <person name="Flores-Herrera P.A."/>
            <person name="Nourdin-Galindo G."/>
            <person name="Marshall S.H."/>
            <person name="Overmann J."/>
        </authorList>
    </citation>
    <scope>NUCLEOTIDE SEQUENCE [LARGE SCALE GENOMIC DNA]</scope>
    <source>
        <strain evidence="8 9">Psal-009</strain>
    </source>
</reference>
<sequence length="506" mass="57301">MSHSQINQDDINKAVWAACDTFRGVISSDTYKDFILTMLFLKYISDVYKDEYDKLVESHGDNPALIKAMMAKQRFVLPDGASFWDLYELRHQAGNGQRIDMALHAIEETNGTKLKNVFQDISFNTDKLGQEKQKNDLLRHLLEDFGKDILNLCPSRVGTLDIIGNAYEYLIKHFAAGSGKTAGEFYTPPEVSDLLASILEPQEGDQICDPACGSGSLLMKCGRMVRNNFNGSKKYALFGQESIGSTWALAKMNMFLHGEDNHRIEWGDTIRNPLLKDKDGTGLLHFDIVTANPPFSLDKWGHEDAASDHYGRFRRGVPPKTKGDYAFISHMIETLKPESGRMGVVVPHGVLFRASSEGKIRHQLIEENLLDTVIGLPEKLFFGTGIPAAILLFKKHKTDEKVLFIDASREFKSGKNQNQLTPDNIQKIIDTYKARETTDKYSYLASFDEIKENDFNLNIPRYVDTFEEEAEIDLVEVRTKRVQLQNELKTLEAEMEGYLKELGYEA</sequence>
<dbReference type="GeneID" id="66739966"/>
<evidence type="ECO:0000256" key="7">
    <source>
        <dbReference type="ARBA" id="ARBA00047942"/>
    </source>
</evidence>
<dbReference type="PRINTS" id="PR00507">
    <property type="entry name" value="N12N6MTFRASE"/>
</dbReference>
<dbReference type="GO" id="GO:0009307">
    <property type="term" value="P:DNA restriction-modification system"/>
    <property type="evidence" value="ECO:0007669"/>
    <property type="project" value="UniProtKB-KW"/>
</dbReference>
<dbReference type="Gene3D" id="1.20.1260.30">
    <property type="match status" value="1"/>
</dbReference>
<dbReference type="GO" id="GO:0009007">
    <property type="term" value="F:site-specific DNA-methyltransferase (adenine-specific) activity"/>
    <property type="evidence" value="ECO:0007669"/>
    <property type="project" value="UniProtKB-EC"/>
</dbReference>
<dbReference type="GO" id="GO:0003677">
    <property type="term" value="F:DNA binding"/>
    <property type="evidence" value="ECO:0007669"/>
    <property type="project" value="InterPro"/>
</dbReference>
<dbReference type="GO" id="GO:0008170">
    <property type="term" value="F:N-methyltransferase activity"/>
    <property type="evidence" value="ECO:0007669"/>
    <property type="project" value="InterPro"/>
</dbReference>
<dbReference type="InterPro" id="IPR004546">
    <property type="entry name" value="Restrct_endonuc_T1M"/>
</dbReference>
<dbReference type="REBASE" id="369341">
    <property type="entry name" value="M.Psa009ORF2900P"/>
</dbReference>
<evidence type="ECO:0000256" key="3">
    <source>
        <dbReference type="ARBA" id="ARBA00022603"/>
    </source>
</evidence>
<dbReference type="InterPro" id="IPR029063">
    <property type="entry name" value="SAM-dependent_MTases_sf"/>
</dbReference>
<dbReference type="AlphaFoldDB" id="A0A9Q6LR76"/>
<keyword evidence="9" id="KW-1185">Reference proteome</keyword>
<dbReference type="PANTHER" id="PTHR42933:SF3">
    <property type="entry name" value="TYPE I RESTRICTION ENZYME MJAVIII METHYLASE SUBUNIT"/>
    <property type="match status" value="1"/>
</dbReference>
<dbReference type="PANTHER" id="PTHR42933">
    <property type="entry name" value="SLR6095 PROTEIN"/>
    <property type="match status" value="1"/>
</dbReference>
<evidence type="ECO:0000256" key="2">
    <source>
        <dbReference type="ARBA" id="ARBA00011900"/>
    </source>
</evidence>
<dbReference type="SUPFAM" id="SSF53335">
    <property type="entry name" value="S-adenosyl-L-methionine-dependent methyltransferases"/>
    <property type="match status" value="1"/>
</dbReference>
<keyword evidence="5" id="KW-0949">S-adenosyl-L-methionine</keyword>
<dbReference type="GO" id="GO:0032259">
    <property type="term" value="P:methylation"/>
    <property type="evidence" value="ECO:0007669"/>
    <property type="project" value="UniProtKB-KW"/>
</dbReference>
<proteinExistence type="inferred from homology"/>
<evidence type="ECO:0000313" key="8">
    <source>
        <dbReference type="EMBL" id="QGO06964.1"/>
    </source>
</evidence>
<dbReference type="Pfam" id="PF02384">
    <property type="entry name" value="N6_Mtase"/>
    <property type="match status" value="1"/>
</dbReference>
<accession>A0A9Q6LR76</accession>
<comment type="catalytic activity">
    <reaction evidence="7">
        <text>a 2'-deoxyadenosine in DNA + S-adenosyl-L-methionine = an N(6)-methyl-2'-deoxyadenosine in DNA + S-adenosyl-L-homocysteine + H(+)</text>
        <dbReference type="Rhea" id="RHEA:15197"/>
        <dbReference type="Rhea" id="RHEA-COMP:12418"/>
        <dbReference type="Rhea" id="RHEA-COMP:12419"/>
        <dbReference type="ChEBI" id="CHEBI:15378"/>
        <dbReference type="ChEBI" id="CHEBI:57856"/>
        <dbReference type="ChEBI" id="CHEBI:59789"/>
        <dbReference type="ChEBI" id="CHEBI:90615"/>
        <dbReference type="ChEBI" id="CHEBI:90616"/>
        <dbReference type="EC" id="2.1.1.72"/>
    </reaction>
</comment>
<dbReference type="RefSeq" id="WP_016211325.1">
    <property type="nucleotide sequence ID" value="NZ_CP012413.1"/>
</dbReference>
<evidence type="ECO:0000256" key="4">
    <source>
        <dbReference type="ARBA" id="ARBA00022679"/>
    </source>
</evidence>
<dbReference type="InterPro" id="IPR022749">
    <property type="entry name" value="D12N6_MeTrfase_N"/>
</dbReference>
<keyword evidence="4 8" id="KW-0808">Transferase</keyword>
<comment type="similarity">
    <text evidence="1">Belongs to the N(4)/N(6)-methyltransferase family.</text>
</comment>
<protein>
    <recommendedName>
        <fullName evidence="2">site-specific DNA-methyltransferase (adenine-specific)</fullName>
        <ecNumber evidence="2">2.1.1.72</ecNumber>
    </recommendedName>
</protein>